<dbReference type="PANTHER" id="PTHR10259:SF11">
    <property type="entry name" value="THIOPURINE S-METHYLTRANSFERASE"/>
    <property type="match status" value="1"/>
</dbReference>
<dbReference type="Proteomes" id="UP000663829">
    <property type="component" value="Unassembled WGS sequence"/>
</dbReference>
<evidence type="ECO:0000313" key="8">
    <source>
        <dbReference type="Proteomes" id="UP000663829"/>
    </source>
</evidence>
<dbReference type="InterPro" id="IPR008854">
    <property type="entry name" value="TPMT"/>
</dbReference>
<accession>A0A814X250</accession>
<dbReference type="Proteomes" id="UP000681722">
    <property type="component" value="Unassembled WGS sequence"/>
</dbReference>
<evidence type="ECO:0000256" key="2">
    <source>
        <dbReference type="ARBA" id="ARBA00022679"/>
    </source>
</evidence>
<dbReference type="Pfam" id="PF05724">
    <property type="entry name" value="TPMT"/>
    <property type="match status" value="1"/>
</dbReference>
<dbReference type="GO" id="GO:0008119">
    <property type="term" value="F:thiopurine S-methyltransferase activity"/>
    <property type="evidence" value="ECO:0007669"/>
    <property type="project" value="TreeGrafter"/>
</dbReference>
<name>A0A814X250_9BILA</name>
<dbReference type="Proteomes" id="UP000677228">
    <property type="component" value="Unassembled WGS sequence"/>
</dbReference>
<dbReference type="PANTHER" id="PTHR10259">
    <property type="entry name" value="THIOPURINE S-METHYLTRANSFERASE"/>
    <property type="match status" value="1"/>
</dbReference>
<dbReference type="OrthoDB" id="276151at2759"/>
<keyword evidence="3" id="KW-0949">S-adenosyl-L-methionine</keyword>
<proteinExistence type="predicted"/>
<dbReference type="PROSITE" id="PS51585">
    <property type="entry name" value="SAM_MT_TPMT"/>
    <property type="match status" value="1"/>
</dbReference>
<keyword evidence="8" id="KW-1185">Reference proteome</keyword>
<evidence type="ECO:0000256" key="3">
    <source>
        <dbReference type="ARBA" id="ARBA00022691"/>
    </source>
</evidence>
<evidence type="ECO:0000313" key="6">
    <source>
        <dbReference type="EMBL" id="CAF3798595.1"/>
    </source>
</evidence>
<comment type="caution">
    <text evidence="5">The sequence shown here is derived from an EMBL/GenBank/DDBJ whole genome shotgun (WGS) entry which is preliminary data.</text>
</comment>
<dbReference type="AlphaFoldDB" id="A0A814X250"/>
<dbReference type="SUPFAM" id="SSF53335">
    <property type="entry name" value="S-adenosyl-L-methionine-dependent methyltransferases"/>
    <property type="match status" value="1"/>
</dbReference>
<dbReference type="EMBL" id="CAJOBA010007305">
    <property type="protein sequence ID" value="CAF3798595.1"/>
    <property type="molecule type" value="Genomic_DNA"/>
</dbReference>
<dbReference type="EMBL" id="CAJOBC010009026">
    <property type="protein sequence ID" value="CAF3977357.1"/>
    <property type="molecule type" value="Genomic_DNA"/>
</dbReference>
<dbReference type="Proteomes" id="UP000682733">
    <property type="component" value="Unassembled WGS sequence"/>
</dbReference>
<dbReference type="InterPro" id="IPR029063">
    <property type="entry name" value="SAM-dependent_MTases_sf"/>
</dbReference>
<protein>
    <recommendedName>
        <fullName evidence="9">Thiopurine S-methyltransferase</fullName>
    </recommendedName>
</protein>
<reference evidence="5" key="1">
    <citation type="submission" date="2021-02" db="EMBL/GenBank/DDBJ databases">
        <authorList>
            <person name="Nowell W R."/>
        </authorList>
    </citation>
    <scope>NUCLEOTIDE SEQUENCE</scope>
</reference>
<keyword evidence="1" id="KW-0489">Methyltransferase</keyword>
<dbReference type="EMBL" id="CAJNOK010007294">
    <property type="protein sequence ID" value="CAF1030378.1"/>
    <property type="molecule type" value="Genomic_DNA"/>
</dbReference>
<keyword evidence="2" id="KW-0808">Transferase</keyword>
<dbReference type="Gene3D" id="3.40.50.150">
    <property type="entry name" value="Vaccinia Virus protein VP39"/>
    <property type="match status" value="1"/>
</dbReference>
<gene>
    <name evidence="5" type="ORF">GPM918_LOCUS24328</name>
    <name evidence="4" type="ORF">OVA965_LOCUS15956</name>
    <name evidence="7" type="ORF">SRO942_LOCUS24327</name>
    <name evidence="6" type="ORF">TMI583_LOCUS15965</name>
</gene>
<dbReference type="GO" id="GO:0032259">
    <property type="term" value="P:methylation"/>
    <property type="evidence" value="ECO:0007669"/>
    <property type="project" value="UniProtKB-KW"/>
</dbReference>
<evidence type="ECO:0000256" key="1">
    <source>
        <dbReference type="ARBA" id="ARBA00022603"/>
    </source>
</evidence>
<evidence type="ECO:0008006" key="9">
    <source>
        <dbReference type="Google" id="ProtNLM"/>
    </source>
</evidence>
<evidence type="ECO:0000313" key="5">
    <source>
        <dbReference type="EMBL" id="CAF1213391.1"/>
    </source>
</evidence>
<dbReference type="EMBL" id="CAJNOQ010009025">
    <property type="protein sequence ID" value="CAF1213391.1"/>
    <property type="molecule type" value="Genomic_DNA"/>
</dbReference>
<evidence type="ECO:0000313" key="7">
    <source>
        <dbReference type="EMBL" id="CAF3977357.1"/>
    </source>
</evidence>
<evidence type="ECO:0000313" key="4">
    <source>
        <dbReference type="EMBL" id="CAF1030378.1"/>
    </source>
</evidence>
<sequence>MLNPYYVHENEYDSKSTNEVYKDAENPNKKLRDGIEENTRMTANDWNKRWESSTYSRWQLKDTHQFLIKHAHKFRNWSPSKRILVPLSGKSVDLFWLAEQGLNVIGIEGSDRAIQELMLAQEVDNYSYRKLNDSISEYSTLDGQIIIYKADLFSSDLTQDFIGGPVDYIWDRAAIVALHWDDHERYLTKLFSLMKQPSTSVEKTGYDLLFGCYWHDQHRGPPFAVDQDYLAKLLHKIESKIEKVDLLDDVNAFYSGWENGGFTIMRELCFGVNRNT</sequence>
<organism evidence="5 8">
    <name type="scientific">Didymodactylos carnosus</name>
    <dbReference type="NCBI Taxonomy" id="1234261"/>
    <lineage>
        <taxon>Eukaryota</taxon>
        <taxon>Metazoa</taxon>
        <taxon>Spiralia</taxon>
        <taxon>Gnathifera</taxon>
        <taxon>Rotifera</taxon>
        <taxon>Eurotatoria</taxon>
        <taxon>Bdelloidea</taxon>
        <taxon>Philodinida</taxon>
        <taxon>Philodinidae</taxon>
        <taxon>Didymodactylos</taxon>
    </lineage>
</organism>